<comment type="caution">
    <text evidence="5">The sequence shown here is derived from an EMBL/GenBank/DDBJ whole genome shotgun (WGS) entry which is preliminary data.</text>
</comment>
<dbReference type="Gene3D" id="2.130.10.130">
    <property type="entry name" value="Integrin alpha, N-terminal"/>
    <property type="match status" value="3"/>
</dbReference>
<dbReference type="InterPro" id="IPR013517">
    <property type="entry name" value="FG-GAP"/>
</dbReference>
<keyword evidence="6" id="KW-1185">Reference proteome</keyword>
<dbReference type="OrthoDB" id="8884034at2"/>
<dbReference type="InterPro" id="IPR011250">
    <property type="entry name" value="OMP/PagP_B-barrel"/>
</dbReference>
<dbReference type="Proteomes" id="UP000244248">
    <property type="component" value="Unassembled WGS sequence"/>
</dbReference>
<dbReference type="PRINTS" id="PR01185">
    <property type="entry name" value="INTEGRINA"/>
</dbReference>
<dbReference type="GO" id="GO:0008305">
    <property type="term" value="C:integrin complex"/>
    <property type="evidence" value="ECO:0007669"/>
    <property type="project" value="InterPro"/>
</dbReference>
<keyword evidence="3" id="KW-0325">Glycoprotein</keyword>
<reference evidence="5 6" key="1">
    <citation type="submission" date="2018-04" db="EMBL/GenBank/DDBJ databases">
        <title>Novel species isolated from glacier.</title>
        <authorList>
            <person name="Liu Q."/>
            <person name="Xin Y.-H."/>
        </authorList>
    </citation>
    <scope>NUCLEOTIDE SEQUENCE [LARGE SCALE GENOMIC DNA]</scope>
    <source>
        <strain evidence="5 6">GT1R17</strain>
    </source>
</reference>
<feature type="transmembrane region" description="Helical" evidence="4">
    <location>
        <begin position="31"/>
        <end position="51"/>
    </location>
</feature>
<dbReference type="GO" id="GO:0007229">
    <property type="term" value="P:integrin-mediated signaling pathway"/>
    <property type="evidence" value="ECO:0007669"/>
    <property type="project" value="TreeGrafter"/>
</dbReference>
<accession>A0A2T5MEN7</accession>
<evidence type="ECO:0008006" key="7">
    <source>
        <dbReference type="Google" id="ProtNLM"/>
    </source>
</evidence>
<keyword evidence="4" id="KW-0812">Transmembrane</keyword>
<dbReference type="PANTHER" id="PTHR23220:SF133">
    <property type="entry name" value="INTEGRIN ALPHA-PS2"/>
    <property type="match status" value="1"/>
</dbReference>
<dbReference type="SUPFAM" id="SSF56925">
    <property type="entry name" value="OMPA-like"/>
    <property type="match status" value="1"/>
</dbReference>
<organism evidence="5 6">
    <name type="scientific">Stenotrophobium rhamnosiphilum</name>
    <dbReference type="NCBI Taxonomy" id="2029166"/>
    <lineage>
        <taxon>Bacteria</taxon>
        <taxon>Pseudomonadati</taxon>
        <taxon>Pseudomonadota</taxon>
        <taxon>Gammaproteobacteria</taxon>
        <taxon>Nevskiales</taxon>
        <taxon>Nevskiaceae</taxon>
        <taxon>Stenotrophobium</taxon>
    </lineage>
</organism>
<dbReference type="GO" id="GO:0005178">
    <property type="term" value="F:integrin binding"/>
    <property type="evidence" value="ECO:0007669"/>
    <property type="project" value="TreeGrafter"/>
</dbReference>
<dbReference type="NCBIfam" id="NF012200">
    <property type="entry name" value="choice_anch_D"/>
    <property type="match status" value="1"/>
</dbReference>
<dbReference type="GO" id="GO:0033627">
    <property type="term" value="P:cell adhesion mediated by integrin"/>
    <property type="evidence" value="ECO:0007669"/>
    <property type="project" value="TreeGrafter"/>
</dbReference>
<dbReference type="Gene3D" id="2.60.40.10">
    <property type="entry name" value="Immunoglobulins"/>
    <property type="match status" value="1"/>
</dbReference>
<dbReference type="GO" id="GO:0007160">
    <property type="term" value="P:cell-matrix adhesion"/>
    <property type="evidence" value="ECO:0007669"/>
    <property type="project" value="TreeGrafter"/>
</dbReference>
<dbReference type="RefSeq" id="WP_107940620.1">
    <property type="nucleotide sequence ID" value="NZ_QANS01000004.1"/>
</dbReference>
<proteinExistence type="predicted"/>
<dbReference type="AlphaFoldDB" id="A0A2T5MEN7"/>
<dbReference type="GO" id="GO:0098609">
    <property type="term" value="P:cell-cell adhesion"/>
    <property type="evidence" value="ECO:0007669"/>
    <property type="project" value="TreeGrafter"/>
</dbReference>
<dbReference type="PROSITE" id="PS51470">
    <property type="entry name" value="FG_GAP"/>
    <property type="match status" value="4"/>
</dbReference>
<dbReference type="PANTHER" id="PTHR23220">
    <property type="entry name" value="INTEGRIN ALPHA"/>
    <property type="match status" value="1"/>
</dbReference>
<dbReference type="InterPro" id="IPR013783">
    <property type="entry name" value="Ig-like_fold"/>
</dbReference>
<dbReference type="InterPro" id="IPR028994">
    <property type="entry name" value="Integrin_alpha_N"/>
</dbReference>
<dbReference type="Gene3D" id="2.40.160.20">
    <property type="match status" value="1"/>
</dbReference>
<evidence type="ECO:0000313" key="6">
    <source>
        <dbReference type="Proteomes" id="UP000244248"/>
    </source>
</evidence>
<dbReference type="Pfam" id="PF01839">
    <property type="entry name" value="FG-GAP"/>
    <property type="match status" value="5"/>
</dbReference>
<evidence type="ECO:0000313" key="5">
    <source>
        <dbReference type="EMBL" id="PTU31036.1"/>
    </source>
</evidence>
<keyword evidence="1" id="KW-0732">Signal</keyword>
<evidence type="ECO:0000256" key="4">
    <source>
        <dbReference type="SAM" id="Phobius"/>
    </source>
</evidence>
<keyword evidence="2" id="KW-0677">Repeat</keyword>
<keyword evidence="4" id="KW-1133">Transmembrane helix</keyword>
<sequence length="1038" mass="108216">MNLASGDSGTFFLRDRGKTSLFFGERKFTRTAWACLLLFSATLLITVTVIGTPPVIQSVSSPQLNTQIAVVGANQNWLSRAKAEIQAREYWMSTEAGQARAYNPTNRYFAQFTASGYQLLDIAGGQEPLVGVQLEGIGRGGAITPLSFGANNTEQARLQRQADGVTEWFNNSNAGLEQGWTLSTRPQGHGPLQIQLRFEHAKIAKTSDDAVSVTSQQQRELQYSALKVRDASGRTIAARFVQQAPQLVAIQLDDRNARYPLEIDPLWTMPPSADTTLNGLAAGDSFGYSVASAGDVNGDGFDDVIIGAYGRGSFAGSAYLFLGSATGLSTTIYQTFVGSAPEDLFGVSVAAAGDVNRDGYADVLIGASGTNGLTGSAYLYLGSATGFMSLGQSFNGVAMKDRFGEEVASVGDVNGDGYVDFIIGAPGRNNFNGSANLYLGSASGTMVASNIYNGEGGFSNFGASVASAGDVNGDGISDVIIGAYGYSNFKGRAYLYLGSTTGLSLVADQTFDGSADGDLFGDPVAPVGDVNDDGFADVIISAIGNNSRTGSASLYLGSAGGLTLAQTFVGTAPFDGLGTNVASAGDVNHDGYADFLISAVYAGFFGALPADHVDHVYLYLGSAGVTPASVDLTFNGLAAADRFGRGLAAADVNGDSFVDLLIGASGTNASAGSVNVYLNLAQINAPATQHFVDRFVGTTSSPASLTIKNSGRIPLRLGSPTFSGSNPGDFMISSNSCTSDVAPGDSCEISVTFTPSAKGPRTAKLDLPGNVPASPTVITLDGNGTLAKGEISSGGGSFDLLGLLPLLALLARRKLLLQNWPMRRLLSQGLMIILLVIVTLQAPQAQAQKALSSATVGAAAGMSMATISESKLEREINASGLHSQISNFNRNDKSFEAYLRYALTPNFALRGSLLDLGNYRATIELPPGEAKAVLKAASNKFPLGGFAVGLSAETQWQLTSSWSIQTSVGAVASIQRKINLILNQQQMAIRGPAAGLMLGLGTGYQITPSWQIGLDARAFNHNSWIISPRAFVAFTLPD</sequence>
<gene>
    <name evidence="5" type="ORF">CJD38_12110</name>
</gene>
<dbReference type="SUPFAM" id="SSF69318">
    <property type="entry name" value="Integrin alpha N-terminal domain"/>
    <property type="match status" value="2"/>
</dbReference>
<evidence type="ECO:0000256" key="2">
    <source>
        <dbReference type="ARBA" id="ARBA00022737"/>
    </source>
</evidence>
<dbReference type="InterPro" id="IPR013519">
    <property type="entry name" value="Int_alpha_beta-p"/>
</dbReference>
<evidence type="ECO:0000256" key="3">
    <source>
        <dbReference type="ARBA" id="ARBA00023180"/>
    </source>
</evidence>
<dbReference type="InterPro" id="IPR000413">
    <property type="entry name" value="Integrin_alpha"/>
</dbReference>
<keyword evidence="4" id="KW-0472">Membrane</keyword>
<name>A0A2T5MEN7_9GAMM</name>
<protein>
    <recommendedName>
        <fullName evidence="7">Abnormal spindle-like microcephaly-associated protein ASH domain-containing protein</fullName>
    </recommendedName>
</protein>
<dbReference type="EMBL" id="QANS01000004">
    <property type="protein sequence ID" value="PTU31036.1"/>
    <property type="molecule type" value="Genomic_DNA"/>
</dbReference>
<evidence type="ECO:0000256" key="1">
    <source>
        <dbReference type="ARBA" id="ARBA00022729"/>
    </source>
</evidence>
<dbReference type="GO" id="GO:0009897">
    <property type="term" value="C:external side of plasma membrane"/>
    <property type="evidence" value="ECO:0007669"/>
    <property type="project" value="TreeGrafter"/>
</dbReference>
<dbReference type="SMART" id="SM00191">
    <property type="entry name" value="Int_alpha"/>
    <property type="match status" value="7"/>
</dbReference>